<dbReference type="EMBL" id="RWJN01000312">
    <property type="protein sequence ID" value="TCD63249.1"/>
    <property type="molecule type" value="Genomic_DNA"/>
</dbReference>
<evidence type="ECO:0000313" key="1">
    <source>
        <dbReference type="EMBL" id="TCD63249.1"/>
    </source>
</evidence>
<keyword evidence="2" id="KW-1185">Reference proteome</keyword>
<dbReference type="AlphaFoldDB" id="A0A4R0RF44"/>
<reference evidence="1 2" key="1">
    <citation type="submission" date="2018-11" db="EMBL/GenBank/DDBJ databases">
        <title>Genome assembly of Steccherinum ochraceum LE-BIN_3174, the white-rot fungus of the Steccherinaceae family (The Residual Polyporoid clade, Polyporales, Basidiomycota).</title>
        <authorList>
            <person name="Fedorova T.V."/>
            <person name="Glazunova O.A."/>
            <person name="Landesman E.O."/>
            <person name="Moiseenko K.V."/>
            <person name="Psurtseva N.V."/>
            <person name="Savinova O.S."/>
            <person name="Shakhova N.V."/>
            <person name="Tyazhelova T.V."/>
            <person name="Vasina D.V."/>
        </authorList>
    </citation>
    <scope>NUCLEOTIDE SEQUENCE [LARGE SCALE GENOMIC DNA]</scope>
    <source>
        <strain evidence="1 2">LE-BIN_3174</strain>
    </source>
</reference>
<dbReference type="Proteomes" id="UP000292702">
    <property type="component" value="Unassembled WGS sequence"/>
</dbReference>
<gene>
    <name evidence="1" type="ORF">EIP91_005805</name>
</gene>
<accession>A0A4R0RF44</accession>
<sequence>MASLMGERKQDEGQLGVIPRRLAVCLLPGSFIGTTISSHLGRRLLLLVILGGLQRMSDISFYSRRAEPSAHRSIDTAVAPTEDGGDMYDTLHHLSPISRLFFRDISGQDTEEQTRDGEEASGLIDRGRVHLEVTWSRSELRRSCCCSVHPESLLASIINLLTHVHPAERITLHSRTLFAGQCKQPSSS</sequence>
<protein>
    <submittedName>
        <fullName evidence="1">Uncharacterized protein</fullName>
    </submittedName>
</protein>
<proteinExistence type="predicted"/>
<name>A0A4R0RF44_9APHY</name>
<evidence type="ECO:0000313" key="2">
    <source>
        <dbReference type="Proteomes" id="UP000292702"/>
    </source>
</evidence>
<organism evidence="1 2">
    <name type="scientific">Steccherinum ochraceum</name>
    <dbReference type="NCBI Taxonomy" id="92696"/>
    <lineage>
        <taxon>Eukaryota</taxon>
        <taxon>Fungi</taxon>
        <taxon>Dikarya</taxon>
        <taxon>Basidiomycota</taxon>
        <taxon>Agaricomycotina</taxon>
        <taxon>Agaricomycetes</taxon>
        <taxon>Polyporales</taxon>
        <taxon>Steccherinaceae</taxon>
        <taxon>Steccherinum</taxon>
    </lineage>
</organism>
<comment type="caution">
    <text evidence="1">The sequence shown here is derived from an EMBL/GenBank/DDBJ whole genome shotgun (WGS) entry which is preliminary data.</text>
</comment>